<evidence type="ECO:0000313" key="3">
    <source>
        <dbReference type="Proteomes" id="UP000267821"/>
    </source>
</evidence>
<evidence type="ECO:0000256" key="1">
    <source>
        <dbReference type="SAM" id="Phobius"/>
    </source>
</evidence>
<reference evidence="2 3" key="1">
    <citation type="journal article" date="2018" name="Nat. Ecol. Evol.">
        <title>Pezizomycetes genomes reveal the molecular basis of ectomycorrhizal truffle lifestyle.</title>
        <authorList>
            <person name="Murat C."/>
            <person name="Payen T."/>
            <person name="Noel B."/>
            <person name="Kuo A."/>
            <person name="Morin E."/>
            <person name="Chen J."/>
            <person name="Kohler A."/>
            <person name="Krizsan K."/>
            <person name="Balestrini R."/>
            <person name="Da Silva C."/>
            <person name="Montanini B."/>
            <person name="Hainaut M."/>
            <person name="Levati E."/>
            <person name="Barry K.W."/>
            <person name="Belfiori B."/>
            <person name="Cichocki N."/>
            <person name="Clum A."/>
            <person name="Dockter R.B."/>
            <person name="Fauchery L."/>
            <person name="Guy J."/>
            <person name="Iotti M."/>
            <person name="Le Tacon F."/>
            <person name="Lindquist E.A."/>
            <person name="Lipzen A."/>
            <person name="Malagnac F."/>
            <person name="Mello A."/>
            <person name="Molinier V."/>
            <person name="Miyauchi S."/>
            <person name="Poulain J."/>
            <person name="Riccioni C."/>
            <person name="Rubini A."/>
            <person name="Sitrit Y."/>
            <person name="Splivallo R."/>
            <person name="Traeger S."/>
            <person name="Wang M."/>
            <person name="Zifcakova L."/>
            <person name="Wipf D."/>
            <person name="Zambonelli A."/>
            <person name="Paolocci F."/>
            <person name="Nowrousian M."/>
            <person name="Ottonello S."/>
            <person name="Baldrian P."/>
            <person name="Spatafora J.W."/>
            <person name="Henrissat B."/>
            <person name="Nagy L.G."/>
            <person name="Aury J.M."/>
            <person name="Wincker P."/>
            <person name="Grigoriev I.V."/>
            <person name="Bonfante P."/>
            <person name="Martin F.M."/>
        </authorList>
    </citation>
    <scope>NUCLEOTIDE SEQUENCE [LARGE SCALE GENOMIC DNA]</scope>
    <source>
        <strain evidence="2 3">ATCC MYA-4762</strain>
    </source>
</reference>
<protein>
    <submittedName>
        <fullName evidence="2">Uncharacterized protein</fullName>
    </submittedName>
</protein>
<dbReference type="AlphaFoldDB" id="A0A3N4LJG2"/>
<gene>
    <name evidence="2" type="ORF">L211DRAFT_293188</name>
</gene>
<dbReference type="OrthoDB" id="10262656at2759"/>
<organism evidence="2 3">
    <name type="scientific">Terfezia boudieri ATCC MYA-4762</name>
    <dbReference type="NCBI Taxonomy" id="1051890"/>
    <lineage>
        <taxon>Eukaryota</taxon>
        <taxon>Fungi</taxon>
        <taxon>Dikarya</taxon>
        <taxon>Ascomycota</taxon>
        <taxon>Pezizomycotina</taxon>
        <taxon>Pezizomycetes</taxon>
        <taxon>Pezizales</taxon>
        <taxon>Pezizaceae</taxon>
        <taxon>Terfezia</taxon>
    </lineage>
</organism>
<proteinExistence type="predicted"/>
<sequence length="174" mass="19735">MPARYHRYLVFFILALTLNFLFFYWTKVLVSLEPVVQAHHKRLFLPLTHPTNVTCNLKSFPAPPPVQLVSVLTLLTSPATSIDPNTHTITLNYRLHPIFIDARNSYWNPSIVSLPSDAPAEYLLLARILTNGLYQQTKAGLLCKLDRGAPVPDLYRGVGDARYYTYSCQVMWAG</sequence>
<dbReference type="InParanoid" id="A0A3N4LJG2"/>
<dbReference type="Proteomes" id="UP000267821">
    <property type="component" value="Unassembled WGS sequence"/>
</dbReference>
<name>A0A3N4LJG2_9PEZI</name>
<evidence type="ECO:0000313" key="2">
    <source>
        <dbReference type="EMBL" id="RPB23044.1"/>
    </source>
</evidence>
<feature type="transmembrane region" description="Helical" evidence="1">
    <location>
        <begin position="7"/>
        <end position="25"/>
    </location>
</feature>
<accession>A0A3N4LJG2</accession>
<keyword evidence="1" id="KW-1133">Transmembrane helix</keyword>
<keyword evidence="3" id="KW-1185">Reference proteome</keyword>
<dbReference type="EMBL" id="ML121548">
    <property type="protein sequence ID" value="RPB23044.1"/>
    <property type="molecule type" value="Genomic_DNA"/>
</dbReference>
<keyword evidence="1" id="KW-0812">Transmembrane</keyword>
<keyword evidence="1" id="KW-0472">Membrane</keyword>